<dbReference type="PROSITE" id="PS50088">
    <property type="entry name" value="ANK_REPEAT"/>
    <property type="match status" value="1"/>
</dbReference>
<comment type="caution">
    <text evidence="2">The sequence shown here is derived from an EMBL/GenBank/DDBJ whole genome shotgun (WGS) entry which is preliminary data.</text>
</comment>
<dbReference type="PANTHER" id="PTHR24121">
    <property type="entry name" value="NO MECHANORECEPTOR POTENTIAL C, ISOFORM D-RELATED"/>
    <property type="match status" value="1"/>
</dbReference>
<evidence type="ECO:0000256" key="1">
    <source>
        <dbReference type="PROSITE-ProRule" id="PRU00023"/>
    </source>
</evidence>
<organism evidence="2 3">
    <name type="scientific">Tetracentron sinense</name>
    <name type="common">Spur-leaf</name>
    <dbReference type="NCBI Taxonomy" id="13715"/>
    <lineage>
        <taxon>Eukaryota</taxon>
        <taxon>Viridiplantae</taxon>
        <taxon>Streptophyta</taxon>
        <taxon>Embryophyta</taxon>
        <taxon>Tracheophyta</taxon>
        <taxon>Spermatophyta</taxon>
        <taxon>Magnoliopsida</taxon>
        <taxon>Trochodendrales</taxon>
        <taxon>Trochodendraceae</taxon>
        <taxon>Tetracentron</taxon>
    </lineage>
</organism>
<dbReference type="InterPro" id="IPR036770">
    <property type="entry name" value="Ankyrin_rpt-contain_sf"/>
</dbReference>
<name>A0A834YQ52_TETSI</name>
<dbReference type="OrthoDB" id="1847170at2759"/>
<accession>A0A834YQ52</accession>
<dbReference type="AlphaFoldDB" id="A0A834YQ52"/>
<dbReference type="PANTHER" id="PTHR24121:SF22">
    <property type="entry name" value="PROTEIN ACCELERATED CELL DEATH 6-LIKE"/>
    <property type="match status" value="1"/>
</dbReference>
<feature type="repeat" description="ANK" evidence="1">
    <location>
        <begin position="5"/>
        <end position="37"/>
    </location>
</feature>
<evidence type="ECO:0000313" key="2">
    <source>
        <dbReference type="EMBL" id="KAF8391810.1"/>
    </source>
</evidence>
<dbReference type="SMART" id="SM00248">
    <property type="entry name" value="ANK"/>
    <property type="match status" value="3"/>
</dbReference>
<sequence>MRNSKGDTALHIAARAGHFSVVKILVEKSRDVQGGRKETNNILIRIQNKGKNTVLHEALRCPRSDVVKMLTEKDPELWCFVNEAGESPLYLAVKGGLTEIAREVLQSSHTCSRRAKRLDGITRRNYLGRLQ</sequence>
<reference evidence="2 3" key="1">
    <citation type="submission" date="2020-04" db="EMBL/GenBank/DDBJ databases">
        <title>Plant Genome Project.</title>
        <authorList>
            <person name="Zhang R.-G."/>
        </authorList>
    </citation>
    <scope>NUCLEOTIDE SEQUENCE [LARGE SCALE GENOMIC DNA]</scope>
    <source>
        <strain evidence="2">YNK0</strain>
        <tissue evidence="2">Leaf</tissue>
    </source>
</reference>
<dbReference type="Proteomes" id="UP000655225">
    <property type="component" value="Unassembled WGS sequence"/>
</dbReference>
<keyword evidence="1" id="KW-0040">ANK repeat</keyword>
<dbReference type="SUPFAM" id="SSF48403">
    <property type="entry name" value="Ankyrin repeat"/>
    <property type="match status" value="1"/>
</dbReference>
<proteinExistence type="predicted"/>
<dbReference type="OMA" id="CNDADET"/>
<keyword evidence="3" id="KW-1185">Reference proteome</keyword>
<dbReference type="PROSITE" id="PS50297">
    <property type="entry name" value="ANK_REP_REGION"/>
    <property type="match status" value="1"/>
</dbReference>
<dbReference type="Pfam" id="PF12796">
    <property type="entry name" value="Ank_2"/>
    <property type="match status" value="1"/>
</dbReference>
<gene>
    <name evidence="2" type="ORF">HHK36_022044</name>
</gene>
<dbReference type="Gene3D" id="1.25.40.20">
    <property type="entry name" value="Ankyrin repeat-containing domain"/>
    <property type="match status" value="1"/>
</dbReference>
<dbReference type="InterPro" id="IPR002110">
    <property type="entry name" value="Ankyrin_rpt"/>
</dbReference>
<evidence type="ECO:0000313" key="3">
    <source>
        <dbReference type="Proteomes" id="UP000655225"/>
    </source>
</evidence>
<dbReference type="EMBL" id="JABCRI010000016">
    <property type="protein sequence ID" value="KAF8391810.1"/>
    <property type="molecule type" value="Genomic_DNA"/>
</dbReference>
<protein>
    <submittedName>
        <fullName evidence="2">Uncharacterized protein</fullName>
    </submittedName>
</protein>